<reference evidence="23" key="1">
    <citation type="submission" date="2019-10" db="EMBL/GenBank/DDBJ databases">
        <title>The sequence and de novo assembly of the wild yak genome.</title>
        <authorList>
            <person name="Liu Y."/>
        </authorList>
    </citation>
    <scope>NUCLEOTIDE SEQUENCE [LARGE SCALE GENOMIC DNA]</scope>
    <source>
        <strain evidence="23">WY2019</strain>
    </source>
</reference>
<evidence type="ECO:0000259" key="19">
    <source>
        <dbReference type="Pfam" id="PF02852"/>
    </source>
</evidence>
<comment type="similarity">
    <text evidence="2 18">Belongs to the class-I pyridine nucleotide-disulfide oxidoreductase family.</text>
</comment>
<evidence type="ECO:0000256" key="18">
    <source>
        <dbReference type="RuleBase" id="RU003691"/>
    </source>
</evidence>
<dbReference type="FunFam" id="3.50.50.60:FF:000190">
    <property type="entry name" value="Thioredoxin reductase"/>
    <property type="match status" value="1"/>
</dbReference>
<evidence type="ECO:0000313" key="23">
    <source>
        <dbReference type="EMBL" id="MXQ80312.1"/>
    </source>
</evidence>
<dbReference type="NCBIfam" id="TIGR01438">
    <property type="entry name" value="TGR"/>
    <property type="match status" value="1"/>
</dbReference>
<gene>
    <name evidence="23" type="ORF">E5288_WYG006184</name>
</gene>
<feature type="domain" description="Nse4/EID protein Nse3/MAGE-binding" evidence="22">
    <location>
        <begin position="135"/>
        <end position="182"/>
    </location>
</feature>
<evidence type="ECO:0000259" key="21">
    <source>
        <dbReference type="Pfam" id="PF08743"/>
    </source>
</evidence>
<comment type="function">
    <text evidence="15">Reduces disulfideprotein thioredoxin (Trx) to its dithiol-containing form. Homodimeric flavoprotein involved in the regulation of cellular redox reactions, growth and differentiation. Contains a selenocysteine residue at the C-terminal active site that is essential for catalysis. Also has reductase activity on hydrogen peroxide (H2O2).</text>
</comment>
<dbReference type="PANTHER" id="PTHR42737:SF8">
    <property type="entry name" value="THIOREDOXIN-DISULFIDE REDUCTASE"/>
    <property type="match status" value="1"/>
</dbReference>
<evidence type="ECO:0000256" key="15">
    <source>
        <dbReference type="ARBA" id="ARBA00045717"/>
    </source>
</evidence>
<evidence type="ECO:0000256" key="6">
    <source>
        <dbReference type="ARBA" id="ARBA00022857"/>
    </source>
</evidence>
<comment type="catalytic activity">
    <reaction evidence="17">
        <text>H2O2 + NADPH + H(+) = NADP(+) + 2 H2O</text>
        <dbReference type="Rhea" id="RHEA:15173"/>
        <dbReference type="ChEBI" id="CHEBI:15377"/>
        <dbReference type="ChEBI" id="CHEBI:15378"/>
        <dbReference type="ChEBI" id="CHEBI:16240"/>
        <dbReference type="ChEBI" id="CHEBI:57783"/>
        <dbReference type="ChEBI" id="CHEBI:58349"/>
        <dbReference type="EC" id="1.11.1.2"/>
    </reaction>
    <physiologicalReaction direction="left-to-right" evidence="17">
        <dbReference type="Rhea" id="RHEA:15174"/>
    </physiologicalReaction>
</comment>
<name>A0A6B0QTB6_9CETA</name>
<dbReference type="PRINTS" id="PR00411">
    <property type="entry name" value="PNDRDTASEI"/>
</dbReference>
<evidence type="ECO:0000256" key="12">
    <source>
        <dbReference type="ARBA" id="ARBA00044068"/>
    </source>
</evidence>
<dbReference type="GO" id="GO:0004362">
    <property type="term" value="F:glutathione-disulfide reductase (NADPH) activity"/>
    <property type="evidence" value="ECO:0007669"/>
    <property type="project" value="TreeGrafter"/>
</dbReference>
<dbReference type="GO" id="GO:0034599">
    <property type="term" value="P:cellular response to oxidative stress"/>
    <property type="evidence" value="ECO:0007669"/>
    <property type="project" value="TreeGrafter"/>
</dbReference>
<evidence type="ECO:0000256" key="10">
    <source>
        <dbReference type="ARBA" id="ARBA00023284"/>
    </source>
</evidence>
<evidence type="ECO:0000256" key="11">
    <source>
        <dbReference type="ARBA" id="ARBA00044049"/>
    </source>
</evidence>
<dbReference type="GO" id="GO:0050137">
    <property type="term" value="F:NADPH peroxidase activity"/>
    <property type="evidence" value="ECO:0007669"/>
    <property type="project" value="UniProtKB-EC"/>
</dbReference>
<keyword evidence="6" id="KW-0521">NADP</keyword>
<dbReference type="EMBL" id="VBQZ03000004">
    <property type="protein sequence ID" value="MXQ80312.1"/>
    <property type="molecule type" value="Genomic_DNA"/>
</dbReference>
<evidence type="ECO:0000256" key="9">
    <source>
        <dbReference type="ARBA" id="ARBA00023157"/>
    </source>
</evidence>
<evidence type="ECO:0000256" key="1">
    <source>
        <dbReference type="ARBA" id="ARBA00001974"/>
    </source>
</evidence>
<dbReference type="Pfam" id="PF08743">
    <property type="entry name" value="Nse4_C"/>
    <property type="match status" value="1"/>
</dbReference>
<feature type="domain" description="Pyridine nucleotide-disulphide oxidoreductase dimerisation" evidence="19">
    <location>
        <begin position="789"/>
        <end position="900"/>
    </location>
</feature>
<feature type="domain" description="FAD/NAD(P)-binding" evidence="20">
    <location>
        <begin position="428"/>
        <end position="769"/>
    </location>
</feature>
<keyword evidence="8 18" id="KW-0560">Oxidoreductase</keyword>
<keyword evidence="4 18" id="KW-0285">Flavoprotein</keyword>
<evidence type="ECO:0000259" key="20">
    <source>
        <dbReference type="Pfam" id="PF07992"/>
    </source>
</evidence>
<evidence type="ECO:0000256" key="7">
    <source>
        <dbReference type="ARBA" id="ARBA00022933"/>
    </source>
</evidence>
<dbReference type="InterPro" id="IPR014854">
    <property type="entry name" value="Nse4_C"/>
</dbReference>
<evidence type="ECO:0000259" key="22">
    <source>
        <dbReference type="Pfam" id="PF15412"/>
    </source>
</evidence>
<dbReference type="Pfam" id="PF07992">
    <property type="entry name" value="Pyr_redox_2"/>
    <property type="match status" value="1"/>
</dbReference>
<dbReference type="PRINTS" id="PR00368">
    <property type="entry name" value="FADPNR"/>
</dbReference>
<keyword evidence="10 18" id="KW-0676">Redox-active center</keyword>
<dbReference type="EC" id="1.8.1.9" evidence="3"/>
<dbReference type="InterPro" id="IPR006338">
    <property type="entry name" value="Thioredoxin/glutathione_Rdtase"/>
</dbReference>
<evidence type="ECO:0000256" key="4">
    <source>
        <dbReference type="ARBA" id="ARBA00022630"/>
    </source>
</evidence>
<accession>A0A6B0QTB6</accession>
<dbReference type="InterPro" id="IPR016156">
    <property type="entry name" value="FAD/NAD-linked_Rdtase_dimer_sf"/>
</dbReference>
<protein>
    <recommendedName>
        <fullName evidence="12">Thioredoxin reductase 1, cytoplasmic</fullName>
        <ecNumber evidence="11">1.11.1.2</ecNumber>
        <ecNumber evidence="3">1.8.1.9</ecNumber>
    </recommendedName>
    <alternativeName>
        <fullName evidence="14">Peroxidase TXNRD1</fullName>
    </alternativeName>
    <alternativeName>
        <fullName evidence="13">Thioredoxin reductase TR1</fullName>
    </alternativeName>
</protein>
<dbReference type="InterPro" id="IPR004099">
    <property type="entry name" value="Pyr_nucl-diS_OxRdtase_dimer"/>
</dbReference>
<dbReference type="GO" id="GO:0005829">
    <property type="term" value="C:cytosol"/>
    <property type="evidence" value="ECO:0007669"/>
    <property type="project" value="TreeGrafter"/>
</dbReference>
<keyword evidence="5 18" id="KW-0274">FAD</keyword>
<dbReference type="SUPFAM" id="SSF55424">
    <property type="entry name" value="FAD/NAD-linked reductases, dimerisation (C-terminal) domain"/>
    <property type="match status" value="1"/>
</dbReference>
<dbReference type="InterPro" id="IPR023753">
    <property type="entry name" value="FAD/NAD-binding_dom"/>
</dbReference>
<dbReference type="EC" id="1.11.1.2" evidence="11"/>
<dbReference type="Pfam" id="PF02852">
    <property type="entry name" value="Pyr_redox_dim"/>
    <property type="match status" value="1"/>
</dbReference>
<dbReference type="InterPro" id="IPR036188">
    <property type="entry name" value="FAD/NAD-bd_sf"/>
</dbReference>
<keyword evidence="9" id="KW-1015">Disulfide bond</keyword>
<dbReference type="InterPro" id="IPR029225">
    <property type="entry name" value="Nse4_Nse3-bd"/>
</dbReference>
<dbReference type="PANTHER" id="PTHR42737">
    <property type="entry name" value="GLUTATHIONE REDUCTASE"/>
    <property type="match status" value="1"/>
</dbReference>
<dbReference type="GO" id="GO:0050660">
    <property type="term" value="F:flavin adenine dinucleotide binding"/>
    <property type="evidence" value="ECO:0007669"/>
    <property type="project" value="InterPro"/>
</dbReference>
<comment type="catalytic activity">
    <reaction evidence="16">
        <text>[thioredoxin]-dithiol + NADP(+) = [thioredoxin]-disulfide + NADPH + H(+)</text>
        <dbReference type="Rhea" id="RHEA:20345"/>
        <dbReference type="Rhea" id="RHEA-COMP:10698"/>
        <dbReference type="Rhea" id="RHEA-COMP:10700"/>
        <dbReference type="ChEBI" id="CHEBI:15378"/>
        <dbReference type="ChEBI" id="CHEBI:29950"/>
        <dbReference type="ChEBI" id="CHEBI:50058"/>
        <dbReference type="ChEBI" id="CHEBI:57783"/>
        <dbReference type="ChEBI" id="CHEBI:58349"/>
        <dbReference type="EC" id="1.8.1.9"/>
    </reaction>
    <physiologicalReaction direction="right-to-left" evidence="16">
        <dbReference type="Rhea" id="RHEA:20347"/>
    </physiologicalReaction>
</comment>
<evidence type="ECO:0000256" key="14">
    <source>
        <dbReference type="ARBA" id="ARBA00044275"/>
    </source>
</evidence>
<dbReference type="GO" id="GO:0045454">
    <property type="term" value="P:cell redox homeostasis"/>
    <property type="evidence" value="ECO:0007669"/>
    <property type="project" value="InterPro"/>
</dbReference>
<dbReference type="Gene3D" id="3.50.50.60">
    <property type="entry name" value="FAD/NAD(P)-binding domain"/>
    <property type="match status" value="2"/>
</dbReference>
<dbReference type="Proteomes" id="UP000322234">
    <property type="component" value="Unassembled WGS sequence"/>
</dbReference>
<dbReference type="AlphaFoldDB" id="A0A6B0QTB6"/>
<evidence type="ECO:0000256" key="3">
    <source>
        <dbReference type="ARBA" id="ARBA00012610"/>
    </source>
</evidence>
<dbReference type="InterPro" id="IPR012999">
    <property type="entry name" value="Pyr_OxRdtase_I_AS"/>
</dbReference>
<organism evidence="23 24">
    <name type="scientific">Bos mutus</name>
    <name type="common">wild yak</name>
    <dbReference type="NCBI Taxonomy" id="72004"/>
    <lineage>
        <taxon>Eukaryota</taxon>
        <taxon>Metazoa</taxon>
        <taxon>Chordata</taxon>
        <taxon>Craniata</taxon>
        <taxon>Vertebrata</taxon>
        <taxon>Euteleostomi</taxon>
        <taxon>Mammalia</taxon>
        <taxon>Eutheria</taxon>
        <taxon>Laurasiatheria</taxon>
        <taxon>Artiodactyla</taxon>
        <taxon>Ruminantia</taxon>
        <taxon>Pecora</taxon>
        <taxon>Bovidae</taxon>
        <taxon>Bovinae</taxon>
        <taxon>Bos</taxon>
    </lineage>
</organism>
<dbReference type="GO" id="GO:0006749">
    <property type="term" value="P:glutathione metabolic process"/>
    <property type="evidence" value="ECO:0007669"/>
    <property type="project" value="TreeGrafter"/>
</dbReference>
<evidence type="ECO:0000256" key="13">
    <source>
        <dbReference type="ARBA" id="ARBA00044212"/>
    </source>
</evidence>
<comment type="cofactor">
    <cofactor evidence="1">
        <name>FAD</name>
        <dbReference type="ChEBI" id="CHEBI:57692"/>
    </cofactor>
</comment>
<evidence type="ECO:0000256" key="16">
    <source>
        <dbReference type="ARBA" id="ARBA00047387"/>
    </source>
</evidence>
<dbReference type="PROSITE" id="PS00076">
    <property type="entry name" value="PYRIDINE_REDOX_1"/>
    <property type="match status" value="1"/>
</dbReference>
<sequence length="916" mass="101430">MADENGSLREAGAGGKTRAQAVVTIPSSAYFLKQVEEEEEVEALKVEVAAASDTESDTSSDDLSCGKADIDPSLLERVDEEKCRSIRKQYRQLIYTVQQNRDDIVNTASDSLTEALEEANVLFDAVSRTREAALDSQFLVLASDLGKEKAKHLNSDMNFFNQVAFCDFLFIFVGLNWMEDDERDPLNNCDDNIALSFWETVQKEATSCISQAETFHFLFGSFKPESAARKPRRNHRRKVQKMEENGVMPTKLRKLDLSGNQEATEKEVERILGLLQTYFRKYPDTPVSYFEFVIDPNSFSRTVENIFYVSFIIRDGFARIRLDQDRLPILEPININLAGVLPLVPEPSCIPAALPAGSRAAPPPPFHTAPFSSSQASFSTDPKLCLLPPTSDGRQEENVQSGLASQENRLQNPVKMNGSKDLPEPYDYDLIIIGGGSGGLAAAKARLLEAAKYDKKVMVLDFVTPTPLGTRWGLGGTCVNVGCIPKKLMHQAALLGQALRDSRNYGWNVEETVKHDWERMTEAVQNHIGSLNWGYRVALREKKVTYENAYGEFVGPHRIKATNNKGKEKIYSAERFLIATGERPRYLGIPGDKEYCISSDDLFSLPYCPGKTLVVGASYVALECAGFLAGIGLDVTVMVRSILLRGFDQDMANKIGEHMQEHGIKFIRQFVPIKVEQIEAGTPGRLRVIAKSTDSDQTIEGEYNTVLLAIGRDACTRKIGLENVGVKINEKTGKIPVTEEEQTNVPYIYAIGDILEGKLELTPVAIQAGRLLAQRLYGGSTVKCDYENVPTTVFTPLEYGSCGLSEEKAVEKFGEENVEVYHSYFWPLEWTIPSRDNNKCYAKVVCNIKDNERVVGFHVLGPNAGEVTQGFAAALKCGLTKDQLDSTIGIHPVCAEVFTTLSVTKRSGGNILQTGC</sequence>
<dbReference type="GO" id="GO:0004791">
    <property type="term" value="F:thioredoxin-disulfide reductase (NADPH) activity"/>
    <property type="evidence" value="ECO:0007669"/>
    <property type="project" value="UniProtKB-EC"/>
</dbReference>
<keyword evidence="7" id="KW-0712">Selenocysteine</keyword>
<dbReference type="Pfam" id="PF15412">
    <property type="entry name" value="Nse4-Nse3_bdg"/>
    <property type="match status" value="1"/>
</dbReference>
<evidence type="ECO:0000256" key="17">
    <source>
        <dbReference type="ARBA" id="ARBA00048992"/>
    </source>
</evidence>
<feature type="domain" description="Non-structural maintenance of chromosome element 4 C-terminal" evidence="21">
    <location>
        <begin position="286"/>
        <end position="332"/>
    </location>
</feature>
<comment type="caution">
    <text evidence="23">The sequence shown here is derived from an EMBL/GenBank/DDBJ whole genome shotgun (WGS) entry which is preliminary data.</text>
</comment>
<dbReference type="Gene3D" id="3.30.390.30">
    <property type="match status" value="1"/>
</dbReference>
<dbReference type="GO" id="GO:0005739">
    <property type="term" value="C:mitochondrion"/>
    <property type="evidence" value="ECO:0007669"/>
    <property type="project" value="TreeGrafter"/>
</dbReference>
<keyword evidence="24" id="KW-1185">Reference proteome</keyword>
<dbReference type="FunFam" id="3.30.390.30:FF:000004">
    <property type="entry name" value="Thioredoxin reductase 1, cytoplasmic"/>
    <property type="match status" value="1"/>
</dbReference>
<evidence type="ECO:0000256" key="2">
    <source>
        <dbReference type="ARBA" id="ARBA00007532"/>
    </source>
</evidence>
<dbReference type="InterPro" id="IPR046952">
    <property type="entry name" value="GSHR/TRXR-like"/>
</dbReference>
<evidence type="ECO:0000256" key="8">
    <source>
        <dbReference type="ARBA" id="ARBA00023002"/>
    </source>
</evidence>
<proteinExistence type="inferred from homology"/>
<evidence type="ECO:0000313" key="24">
    <source>
        <dbReference type="Proteomes" id="UP000322234"/>
    </source>
</evidence>
<evidence type="ECO:0000256" key="5">
    <source>
        <dbReference type="ARBA" id="ARBA00022827"/>
    </source>
</evidence>
<dbReference type="SUPFAM" id="SSF51905">
    <property type="entry name" value="FAD/NAD(P)-binding domain"/>
    <property type="match status" value="1"/>
</dbReference>